<dbReference type="OrthoDB" id="10480116at2759"/>
<dbReference type="Proteomes" id="UP000267821">
    <property type="component" value="Unassembled WGS sequence"/>
</dbReference>
<evidence type="ECO:0000256" key="1">
    <source>
        <dbReference type="SAM" id="MobiDB-lite"/>
    </source>
</evidence>
<gene>
    <name evidence="2" type="ORF">L211DRAFT_883918</name>
</gene>
<organism evidence="2 3">
    <name type="scientific">Terfezia boudieri ATCC MYA-4762</name>
    <dbReference type="NCBI Taxonomy" id="1051890"/>
    <lineage>
        <taxon>Eukaryota</taxon>
        <taxon>Fungi</taxon>
        <taxon>Dikarya</taxon>
        <taxon>Ascomycota</taxon>
        <taxon>Pezizomycotina</taxon>
        <taxon>Pezizomycetes</taxon>
        <taxon>Pezizales</taxon>
        <taxon>Pezizaceae</taxon>
        <taxon>Terfezia</taxon>
    </lineage>
</organism>
<sequence>MPTKGPPPPRLDLAPAISWPVGRGRHLEPVVGPSPPAVDASHSTAVVSPALVSPLASAPRFNLSEMPRHHAVNPNTSSYQVVPGDPNVHPALRADAAKGVMAAVARAVERKERKDKERGKGDRDKEGERKDRREDRKHRKKRKSKPHSEAVEAESSGTQKSGPKEISERSSKRKEKENELSGKSHRSTSQRQQTHENLQGPLGSEALADPTSQPAVQASIVPEKPRHHKHRRRKVKDTASSSTKPAEQPTQQAQQATKQTHTQETTTPASEMPGPSPPTSCPPDSMPKPFPIHILLRRITTSKDLSPRQKSSLLTTLHGSLVDLAIRTSLELQLTERYAKIAAEAAAVQTLVSEIEDPTPNKPVSLENLKASGALGGYLFGVPGLRQRSGSNSSSIYSQDGADKAWEDFIDEERKGEDESAGTGCHNALSDEMLDAERSQLEGAVKSLKITKNSTSNKLDVYCG</sequence>
<proteinExistence type="predicted"/>
<feature type="region of interest" description="Disordered" evidence="1">
    <location>
        <begin position="107"/>
        <end position="290"/>
    </location>
</feature>
<reference evidence="2 3" key="1">
    <citation type="journal article" date="2018" name="Nat. Ecol. Evol.">
        <title>Pezizomycetes genomes reveal the molecular basis of ectomycorrhizal truffle lifestyle.</title>
        <authorList>
            <person name="Murat C."/>
            <person name="Payen T."/>
            <person name="Noel B."/>
            <person name="Kuo A."/>
            <person name="Morin E."/>
            <person name="Chen J."/>
            <person name="Kohler A."/>
            <person name="Krizsan K."/>
            <person name="Balestrini R."/>
            <person name="Da Silva C."/>
            <person name="Montanini B."/>
            <person name="Hainaut M."/>
            <person name="Levati E."/>
            <person name="Barry K.W."/>
            <person name="Belfiori B."/>
            <person name="Cichocki N."/>
            <person name="Clum A."/>
            <person name="Dockter R.B."/>
            <person name="Fauchery L."/>
            <person name="Guy J."/>
            <person name="Iotti M."/>
            <person name="Le Tacon F."/>
            <person name="Lindquist E.A."/>
            <person name="Lipzen A."/>
            <person name="Malagnac F."/>
            <person name="Mello A."/>
            <person name="Molinier V."/>
            <person name="Miyauchi S."/>
            <person name="Poulain J."/>
            <person name="Riccioni C."/>
            <person name="Rubini A."/>
            <person name="Sitrit Y."/>
            <person name="Splivallo R."/>
            <person name="Traeger S."/>
            <person name="Wang M."/>
            <person name="Zifcakova L."/>
            <person name="Wipf D."/>
            <person name="Zambonelli A."/>
            <person name="Paolocci F."/>
            <person name="Nowrousian M."/>
            <person name="Ottonello S."/>
            <person name="Baldrian P."/>
            <person name="Spatafora J.W."/>
            <person name="Henrissat B."/>
            <person name="Nagy L.G."/>
            <person name="Aury J.M."/>
            <person name="Wincker P."/>
            <person name="Grigoriev I.V."/>
            <person name="Bonfante P."/>
            <person name="Martin F.M."/>
        </authorList>
    </citation>
    <scope>NUCLEOTIDE SEQUENCE [LARGE SCALE GENOMIC DNA]</scope>
    <source>
        <strain evidence="2 3">ATCC MYA-4762</strain>
    </source>
</reference>
<feature type="region of interest" description="Disordered" evidence="1">
    <location>
        <begin position="67"/>
        <end position="95"/>
    </location>
</feature>
<feature type="compositionally biased region" description="Basic and acidic residues" evidence="1">
    <location>
        <begin position="162"/>
        <end position="182"/>
    </location>
</feature>
<protein>
    <submittedName>
        <fullName evidence="2">Uncharacterized protein</fullName>
    </submittedName>
</protein>
<dbReference type="AlphaFoldDB" id="A0A3N4LIT2"/>
<evidence type="ECO:0000313" key="3">
    <source>
        <dbReference type="Proteomes" id="UP000267821"/>
    </source>
</evidence>
<evidence type="ECO:0000313" key="2">
    <source>
        <dbReference type="EMBL" id="RPB22803.1"/>
    </source>
</evidence>
<keyword evidence="3" id="KW-1185">Reference proteome</keyword>
<feature type="compositionally biased region" description="Basic residues" evidence="1">
    <location>
        <begin position="225"/>
        <end position="235"/>
    </location>
</feature>
<feature type="compositionally biased region" description="Basic and acidic residues" evidence="1">
    <location>
        <begin position="107"/>
        <end position="134"/>
    </location>
</feature>
<feature type="compositionally biased region" description="Pro residues" evidence="1">
    <location>
        <begin position="274"/>
        <end position="290"/>
    </location>
</feature>
<dbReference type="EMBL" id="ML121549">
    <property type="protein sequence ID" value="RPB22803.1"/>
    <property type="molecule type" value="Genomic_DNA"/>
</dbReference>
<feature type="compositionally biased region" description="Basic residues" evidence="1">
    <location>
        <begin position="135"/>
        <end position="145"/>
    </location>
</feature>
<dbReference type="InParanoid" id="A0A3N4LIT2"/>
<feature type="compositionally biased region" description="Low complexity" evidence="1">
    <location>
        <begin position="243"/>
        <end position="269"/>
    </location>
</feature>
<name>A0A3N4LIT2_9PEZI</name>
<accession>A0A3N4LIT2</accession>